<sequence>MKNSLKVALGFFAGGSLVLITHLLRKNRNNLKSFVAPDGNSYNENEMYRDSQGEIFKNGRKLHFETPELLSQANRHIDTYQNNMKMNSVNQPFKNTGYHHKGVRHH</sequence>
<accession>A0A1M6S2U7</accession>
<organism evidence="2 3">
    <name type="scientific">Epilithonimonas mollis</name>
    <dbReference type="NCBI Taxonomy" id="216903"/>
    <lineage>
        <taxon>Bacteria</taxon>
        <taxon>Pseudomonadati</taxon>
        <taxon>Bacteroidota</taxon>
        <taxon>Flavobacteriia</taxon>
        <taxon>Flavobacteriales</taxon>
        <taxon>Weeksellaceae</taxon>
        <taxon>Chryseobacterium group</taxon>
        <taxon>Epilithonimonas</taxon>
    </lineage>
</organism>
<dbReference type="OrthoDB" id="1262909at2"/>
<dbReference type="STRING" id="216903.SAMN05444371_2202"/>
<dbReference type="Proteomes" id="UP000184498">
    <property type="component" value="Unassembled WGS sequence"/>
</dbReference>
<evidence type="ECO:0000256" key="1">
    <source>
        <dbReference type="SAM" id="Phobius"/>
    </source>
</evidence>
<dbReference type="EMBL" id="FRAM01000002">
    <property type="protein sequence ID" value="SHK38797.1"/>
    <property type="molecule type" value="Genomic_DNA"/>
</dbReference>
<keyword evidence="1" id="KW-0812">Transmembrane</keyword>
<keyword evidence="3" id="KW-1185">Reference proteome</keyword>
<reference evidence="3" key="1">
    <citation type="submission" date="2016-11" db="EMBL/GenBank/DDBJ databases">
        <authorList>
            <person name="Varghese N."/>
            <person name="Submissions S."/>
        </authorList>
    </citation>
    <scope>NUCLEOTIDE SEQUENCE [LARGE SCALE GENOMIC DNA]</scope>
    <source>
        <strain evidence="3">DSM 18016</strain>
    </source>
</reference>
<feature type="transmembrane region" description="Helical" evidence="1">
    <location>
        <begin position="6"/>
        <end position="24"/>
    </location>
</feature>
<evidence type="ECO:0000313" key="3">
    <source>
        <dbReference type="Proteomes" id="UP000184498"/>
    </source>
</evidence>
<protein>
    <submittedName>
        <fullName evidence="2">Uncharacterized protein</fullName>
    </submittedName>
</protein>
<dbReference type="AlphaFoldDB" id="A0A1M6S2U7"/>
<evidence type="ECO:0000313" key="2">
    <source>
        <dbReference type="EMBL" id="SHK38797.1"/>
    </source>
</evidence>
<proteinExistence type="predicted"/>
<name>A0A1M6S2U7_9FLAO</name>
<gene>
    <name evidence="2" type="ORF">SAMN05444371_2202</name>
</gene>
<dbReference type="RefSeq" id="WP_072997822.1">
    <property type="nucleotide sequence ID" value="NZ_FRAM01000002.1"/>
</dbReference>
<keyword evidence="1" id="KW-0472">Membrane</keyword>
<keyword evidence="1" id="KW-1133">Transmembrane helix</keyword>